<evidence type="ECO:0000313" key="3">
    <source>
        <dbReference type="Proteomes" id="UP000319516"/>
    </source>
</evidence>
<evidence type="ECO:0000256" key="1">
    <source>
        <dbReference type="SAM" id="MobiDB-lite"/>
    </source>
</evidence>
<feature type="region of interest" description="Disordered" evidence="1">
    <location>
        <begin position="1"/>
        <end position="46"/>
    </location>
</feature>
<gene>
    <name evidence="2" type="ORF">FB467_3602</name>
</gene>
<dbReference type="Proteomes" id="UP000319516">
    <property type="component" value="Unassembled WGS sequence"/>
</dbReference>
<keyword evidence="3" id="KW-1185">Reference proteome</keyword>
<protein>
    <submittedName>
        <fullName evidence="2">Uncharacterized protein</fullName>
    </submittedName>
</protein>
<comment type="caution">
    <text evidence="2">The sequence shown here is derived from an EMBL/GenBank/DDBJ whole genome shotgun (WGS) entry which is preliminary data.</text>
</comment>
<evidence type="ECO:0000313" key="2">
    <source>
        <dbReference type="EMBL" id="TQL52416.1"/>
    </source>
</evidence>
<dbReference type="EMBL" id="VFOP01000001">
    <property type="protein sequence ID" value="TQL52416.1"/>
    <property type="molecule type" value="Genomic_DNA"/>
</dbReference>
<sequence length="336" mass="36002">MASAEGAPQDTAPETDDPTATTDAAAGSADAAATTTPAPPPEAEAGLLINDLREDIPRQEVSQPTEGVFGTPDGTVEITSVGRADSVPGHVHGGPESAYVAAPGEEFYVFEVSFVPGEDDQTPPTELHVDSQGTRKLVKELSQGDSSFLASLPVGGEGASLVVSADGHEQVFDIATGARVADPLTDTYLRRVVQQDLTDVLSYGPVPGYEDRQFTADVRLRSARITPYVPPRIGSQRWAEPGSMWLVMEYRLEYDATRAGWSDRHATLTWTIEGAEPVVQEGRLWGRDEEVVMSIPADFDSFDVAVANQAELRERFGGSTVKEFGSESFSLSFPVD</sequence>
<reference evidence="2 3" key="1">
    <citation type="submission" date="2019-06" db="EMBL/GenBank/DDBJ databases">
        <title>Sequencing the genomes of 1000 actinobacteria strains.</title>
        <authorList>
            <person name="Klenk H.-P."/>
        </authorList>
    </citation>
    <scope>NUCLEOTIDE SEQUENCE [LARGE SCALE GENOMIC DNA]</scope>
    <source>
        <strain evidence="2 3">DSM 12335</strain>
    </source>
</reference>
<dbReference type="OrthoDB" id="3768524at2"/>
<feature type="compositionally biased region" description="Low complexity" evidence="1">
    <location>
        <begin position="7"/>
        <end position="36"/>
    </location>
</feature>
<dbReference type="AlphaFoldDB" id="A0A542YWF0"/>
<proteinExistence type="predicted"/>
<accession>A0A542YWF0</accession>
<name>A0A542YWF0_9MICO</name>
<dbReference type="RefSeq" id="WP_141786293.1">
    <property type="nucleotide sequence ID" value="NZ_BAAAIK010000001.1"/>
</dbReference>
<organism evidence="2 3">
    <name type="scientific">Ornithinicoccus hortensis</name>
    <dbReference type="NCBI Taxonomy" id="82346"/>
    <lineage>
        <taxon>Bacteria</taxon>
        <taxon>Bacillati</taxon>
        <taxon>Actinomycetota</taxon>
        <taxon>Actinomycetes</taxon>
        <taxon>Micrococcales</taxon>
        <taxon>Intrasporangiaceae</taxon>
        <taxon>Ornithinicoccus</taxon>
    </lineage>
</organism>